<dbReference type="PANTHER" id="PTHR43235">
    <property type="entry name" value="GLUTAMINE AMIDOTRANSFERASE PB2B2.05-RELATED"/>
    <property type="match status" value="1"/>
</dbReference>
<dbReference type="PANTHER" id="PTHR43235:SF1">
    <property type="entry name" value="GLUTAMINE AMIDOTRANSFERASE PB2B2.05-RELATED"/>
    <property type="match status" value="1"/>
</dbReference>
<dbReference type="HOGENOM" id="CLU_030756_2_0_5"/>
<dbReference type="Pfam" id="PF07722">
    <property type="entry name" value="Peptidase_C26"/>
    <property type="match status" value="1"/>
</dbReference>
<reference evidence="1 2" key="1">
    <citation type="submission" date="2014-07" db="EMBL/GenBank/DDBJ databases">
        <title>Comparative genomic insights into amoeba endosymbionts belonging to the families of Holosporaceae and Candidatus Midichloriaceae within Rickettsiales.</title>
        <authorList>
            <person name="Wang Z."/>
            <person name="Wu M."/>
        </authorList>
    </citation>
    <scope>NUCLEOTIDE SEQUENCE [LARGE SCALE GENOMIC DNA]</scope>
    <source>
        <strain evidence="1">PRA3</strain>
    </source>
</reference>
<name>A0A077AZ86_9PROT</name>
<dbReference type="Gene3D" id="3.40.50.880">
    <property type="match status" value="1"/>
</dbReference>
<dbReference type="GO" id="GO:0006598">
    <property type="term" value="P:polyamine catabolic process"/>
    <property type="evidence" value="ECO:0007669"/>
    <property type="project" value="TreeGrafter"/>
</dbReference>
<protein>
    <submittedName>
        <fullName evidence="1">Glutamine amidotransferase</fullName>
    </submittedName>
</protein>
<gene>
    <name evidence="1" type="ORF">ID47_09810</name>
</gene>
<proteinExistence type="predicted"/>
<organism evidence="1 2">
    <name type="scientific">Candidatus Odyssella acanthamoebae</name>
    <dbReference type="NCBI Taxonomy" id="91604"/>
    <lineage>
        <taxon>Bacteria</taxon>
        <taxon>Pseudomonadati</taxon>
        <taxon>Pseudomonadota</taxon>
        <taxon>Alphaproteobacteria</taxon>
        <taxon>Holosporales</taxon>
        <taxon>Candidatus Paracaedibacteraceae</taxon>
        <taxon>Candidatus Odyssella</taxon>
    </lineage>
</organism>
<dbReference type="InterPro" id="IPR044668">
    <property type="entry name" value="PuuD-like"/>
</dbReference>
<dbReference type="RefSeq" id="WP_038465836.1">
    <property type="nucleotide sequence ID" value="NZ_CP008941.1"/>
</dbReference>
<dbReference type="STRING" id="91604.ID47_09810"/>
<keyword evidence="1" id="KW-0808">Transferase</keyword>
<evidence type="ECO:0000313" key="2">
    <source>
        <dbReference type="Proteomes" id="UP000028926"/>
    </source>
</evidence>
<dbReference type="PROSITE" id="PS51273">
    <property type="entry name" value="GATASE_TYPE_1"/>
    <property type="match status" value="1"/>
</dbReference>
<evidence type="ECO:0000313" key="1">
    <source>
        <dbReference type="EMBL" id="AIK96958.1"/>
    </source>
</evidence>
<dbReference type="EMBL" id="CP008941">
    <property type="protein sequence ID" value="AIK96958.1"/>
    <property type="molecule type" value="Genomic_DNA"/>
</dbReference>
<dbReference type="GO" id="GO:0016740">
    <property type="term" value="F:transferase activity"/>
    <property type="evidence" value="ECO:0007669"/>
    <property type="project" value="UniProtKB-KW"/>
</dbReference>
<dbReference type="CDD" id="cd01745">
    <property type="entry name" value="GATase1_2"/>
    <property type="match status" value="1"/>
</dbReference>
<dbReference type="InterPro" id="IPR011697">
    <property type="entry name" value="Peptidase_C26"/>
</dbReference>
<dbReference type="KEGG" id="paca:ID47_09810"/>
<dbReference type="GO" id="GO:0033969">
    <property type="term" value="F:gamma-glutamyl-gamma-aminobutyrate hydrolase activity"/>
    <property type="evidence" value="ECO:0007669"/>
    <property type="project" value="TreeGrafter"/>
</dbReference>
<keyword evidence="1" id="KW-0315">Glutamine amidotransferase</keyword>
<dbReference type="SUPFAM" id="SSF52317">
    <property type="entry name" value="Class I glutamine amidotransferase-like"/>
    <property type="match status" value="1"/>
</dbReference>
<dbReference type="eggNOG" id="COG2071">
    <property type="taxonomic scope" value="Bacteria"/>
</dbReference>
<accession>A0A077AZ86</accession>
<dbReference type="InterPro" id="IPR029062">
    <property type="entry name" value="Class_I_gatase-like"/>
</dbReference>
<dbReference type="AlphaFoldDB" id="A0A077AZ86"/>
<sequence>MTRKPVIGITLDSDIGGSYSRYPWYAIRYNYVDAVVAAGGVPLLLPYSYNLLQEYASLIDGLLIPGGFFDICPSHYGETTSHETVKVKPDRTEFEFAITKLIKEQGKPILGICGGMQLMNVIFGGTLIQHIPAEIENCLAHEQPNPRHEPGHEIEIIPETFLHKLANGEIRVAVNSAHHQAVRKVAPGFIMNSKASDGIIEGIELNHPAQFAMGLQWHPEFHISELDRSIFKHFIKAATT</sequence>
<dbReference type="Proteomes" id="UP000028926">
    <property type="component" value="Chromosome"/>
</dbReference>
<dbReference type="GO" id="GO:0005829">
    <property type="term" value="C:cytosol"/>
    <property type="evidence" value="ECO:0007669"/>
    <property type="project" value="TreeGrafter"/>
</dbReference>
<dbReference type="OrthoDB" id="9813383at2"/>
<keyword evidence="2" id="KW-1185">Reference proteome</keyword>